<name>A0A0F8X0E3_9ZZZZ</name>
<dbReference type="Gene3D" id="3.90.190.20">
    <property type="entry name" value="Mur ligase, C-terminal domain"/>
    <property type="match status" value="1"/>
</dbReference>
<organism evidence="5">
    <name type="scientific">marine sediment metagenome</name>
    <dbReference type="NCBI Taxonomy" id="412755"/>
    <lineage>
        <taxon>unclassified sequences</taxon>
        <taxon>metagenomes</taxon>
        <taxon>ecological metagenomes</taxon>
    </lineage>
</organism>
<dbReference type="InterPro" id="IPR036615">
    <property type="entry name" value="Mur_ligase_C_dom_sf"/>
</dbReference>
<sequence>TIIDDVYNANPVSVAEALEITAMIKARGKRLAVLGPMTELGQAAAQAHKEVGRKVAEFHIDKLVAVGDVTAAVVESAIENGLAEKDVQWFESKEAATEWLKSNLVPGDIVLIKGSRIAGLESVVEELT</sequence>
<dbReference type="Pfam" id="PF02875">
    <property type="entry name" value="Mur_ligase_C"/>
    <property type="match status" value="1"/>
</dbReference>
<feature type="domain" description="Mur ligase C-terminal" evidence="4">
    <location>
        <begin position="1"/>
        <end position="116"/>
    </location>
</feature>
<dbReference type="GO" id="GO:0005524">
    <property type="term" value="F:ATP binding"/>
    <property type="evidence" value="ECO:0007669"/>
    <property type="project" value="UniProtKB-KW"/>
</dbReference>
<accession>A0A0F8X0E3</accession>
<protein>
    <recommendedName>
        <fullName evidence="4">Mur ligase C-terminal domain-containing protein</fullName>
    </recommendedName>
</protein>
<feature type="non-terminal residue" evidence="5">
    <location>
        <position position="1"/>
    </location>
</feature>
<evidence type="ECO:0000256" key="2">
    <source>
        <dbReference type="ARBA" id="ARBA00022741"/>
    </source>
</evidence>
<gene>
    <name evidence="5" type="ORF">LCGC14_3086290</name>
</gene>
<dbReference type="PANTHER" id="PTHR43024">
    <property type="entry name" value="UDP-N-ACETYLMURAMOYL-TRIPEPTIDE--D-ALANYL-D-ALANINE LIGASE"/>
    <property type="match status" value="1"/>
</dbReference>
<keyword evidence="3" id="KW-0067">ATP-binding</keyword>
<dbReference type="PANTHER" id="PTHR43024:SF1">
    <property type="entry name" value="UDP-N-ACETYLMURAMOYL-TRIPEPTIDE--D-ALANYL-D-ALANINE LIGASE"/>
    <property type="match status" value="1"/>
</dbReference>
<proteinExistence type="predicted"/>
<evidence type="ECO:0000256" key="3">
    <source>
        <dbReference type="ARBA" id="ARBA00022840"/>
    </source>
</evidence>
<reference evidence="5" key="1">
    <citation type="journal article" date="2015" name="Nature">
        <title>Complex archaea that bridge the gap between prokaryotes and eukaryotes.</title>
        <authorList>
            <person name="Spang A."/>
            <person name="Saw J.H."/>
            <person name="Jorgensen S.L."/>
            <person name="Zaremba-Niedzwiedzka K."/>
            <person name="Martijn J."/>
            <person name="Lind A.E."/>
            <person name="van Eijk R."/>
            <person name="Schleper C."/>
            <person name="Guy L."/>
            <person name="Ettema T.J."/>
        </authorList>
    </citation>
    <scope>NUCLEOTIDE SEQUENCE</scope>
</reference>
<keyword evidence="2" id="KW-0547">Nucleotide-binding</keyword>
<dbReference type="EMBL" id="LAZR01066073">
    <property type="protein sequence ID" value="KKK54285.1"/>
    <property type="molecule type" value="Genomic_DNA"/>
</dbReference>
<evidence type="ECO:0000259" key="4">
    <source>
        <dbReference type="Pfam" id="PF02875"/>
    </source>
</evidence>
<dbReference type="SUPFAM" id="SSF53244">
    <property type="entry name" value="MurD-like peptide ligases, peptide-binding domain"/>
    <property type="match status" value="1"/>
</dbReference>
<evidence type="ECO:0000313" key="5">
    <source>
        <dbReference type="EMBL" id="KKK54285.1"/>
    </source>
</evidence>
<keyword evidence="1" id="KW-0436">Ligase</keyword>
<evidence type="ECO:0000256" key="1">
    <source>
        <dbReference type="ARBA" id="ARBA00022598"/>
    </source>
</evidence>
<dbReference type="InterPro" id="IPR051046">
    <property type="entry name" value="MurCDEF_CellWall_CoF430Synth"/>
</dbReference>
<dbReference type="GO" id="GO:0016881">
    <property type="term" value="F:acid-amino acid ligase activity"/>
    <property type="evidence" value="ECO:0007669"/>
    <property type="project" value="InterPro"/>
</dbReference>
<dbReference type="AlphaFoldDB" id="A0A0F8X0E3"/>
<dbReference type="InterPro" id="IPR004101">
    <property type="entry name" value="Mur_ligase_C"/>
</dbReference>
<comment type="caution">
    <text evidence="5">The sequence shown here is derived from an EMBL/GenBank/DDBJ whole genome shotgun (WGS) entry which is preliminary data.</text>
</comment>